<protein>
    <submittedName>
        <fullName evidence="5">Glycosyltransferase</fullName>
        <ecNumber evidence="5">2.4.-.-</ecNumber>
    </submittedName>
</protein>
<keyword evidence="1 5" id="KW-0328">Glycosyltransferase</keyword>
<organism evidence="5 6">
    <name type="scientific">Marinobacter qingdaonensis</name>
    <dbReference type="NCBI Taxonomy" id="3108486"/>
    <lineage>
        <taxon>Bacteria</taxon>
        <taxon>Pseudomonadati</taxon>
        <taxon>Pseudomonadota</taxon>
        <taxon>Gammaproteobacteria</taxon>
        <taxon>Pseudomonadales</taxon>
        <taxon>Marinobacteraceae</taxon>
        <taxon>Marinobacter</taxon>
    </lineage>
</organism>
<evidence type="ECO:0000256" key="1">
    <source>
        <dbReference type="ARBA" id="ARBA00022676"/>
    </source>
</evidence>
<keyword evidence="6" id="KW-1185">Reference proteome</keyword>
<dbReference type="Pfam" id="PF13439">
    <property type="entry name" value="Glyco_transf_4"/>
    <property type="match status" value="1"/>
</dbReference>
<keyword evidence="2 5" id="KW-0808">Transferase</keyword>
<dbReference type="EC" id="2.4.-.-" evidence="5"/>
<feature type="domain" description="Glycosyltransferase subfamily 4-like N-terminal" evidence="4">
    <location>
        <begin position="30"/>
        <end position="204"/>
    </location>
</feature>
<gene>
    <name evidence="5" type="ORF">U5822_12095</name>
</gene>
<dbReference type="PANTHER" id="PTHR12526:SF510">
    <property type="entry name" value="D-INOSITOL 3-PHOSPHATE GLYCOSYLTRANSFERASE"/>
    <property type="match status" value="1"/>
</dbReference>
<proteinExistence type="predicted"/>
<evidence type="ECO:0000256" key="2">
    <source>
        <dbReference type="ARBA" id="ARBA00022679"/>
    </source>
</evidence>
<sequence length="405" mass="45196">MPARESESKPRLLVLASTYPRWPDDHEPNFVHRLCVELSEDYEVTVVTARSPGSEKKEWLGPVCVQRFSYAPEKFQTLVYGGGILTNLKRNPLKWLLVPLFVFSMCVAALSAIRKVRPIAIHCHWIIPQGLVLWLLSRISPLPPVLVTSHGADLFALRGPIGTWLKRKVLERADAVTVASSPMKPIATGLGAKEESIHVAPMGIGFESNFRLPSRKRVPGQILFVGRLVEKKGLKYLIEALPRILLHQSDCELIIVGDGPERINLEEQTHRLGLSESVRFVGALPQKKLPQYYQSASLFCAPFIEAENGDVEGLGLVTIEAMSFRCPILIGNVAATQDVVPPQFRSLCLVNPKDTTIFAEQVVQRLSLSEAATDEIDALKEYAIEQFSWSNVKNRYLGIFEKLRA</sequence>
<name>A0ABU5P0A4_9GAMM</name>
<dbReference type="SUPFAM" id="SSF53756">
    <property type="entry name" value="UDP-Glycosyltransferase/glycogen phosphorylase"/>
    <property type="match status" value="1"/>
</dbReference>
<dbReference type="Proteomes" id="UP001305746">
    <property type="component" value="Unassembled WGS sequence"/>
</dbReference>
<dbReference type="RefSeq" id="WP_322855877.1">
    <property type="nucleotide sequence ID" value="NZ_JAYDCJ010000003.1"/>
</dbReference>
<dbReference type="Pfam" id="PF00534">
    <property type="entry name" value="Glycos_transf_1"/>
    <property type="match status" value="1"/>
</dbReference>
<dbReference type="Gene3D" id="3.40.50.2000">
    <property type="entry name" value="Glycogen Phosphorylase B"/>
    <property type="match status" value="2"/>
</dbReference>
<feature type="domain" description="Glycosyl transferase family 1" evidence="3">
    <location>
        <begin position="221"/>
        <end position="371"/>
    </location>
</feature>
<evidence type="ECO:0000313" key="6">
    <source>
        <dbReference type="Proteomes" id="UP001305746"/>
    </source>
</evidence>
<dbReference type="InterPro" id="IPR028098">
    <property type="entry name" value="Glyco_trans_4-like_N"/>
</dbReference>
<evidence type="ECO:0000259" key="3">
    <source>
        <dbReference type="Pfam" id="PF00534"/>
    </source>
</evidence>
<comment type="caution">
    <text evidence="5">The sequence shown here is derived from an EMBL/GenBank/DDBJ whole genome shotgun (WGS) entry which is preliminary data.</text>
</comment>
<evidence type="ECO:0000313" key="5">
    <source>
        <dbReference type="EMBL" id="MEA1081417.1"/>
    </source>
</evidence>
<reference evidence="5 6" key="1">
    <citation type="submission" date="2023-12" db="EMBL/GenBank/DDBJ databases">
        <title>Marinobacter qingdaonensis sp. nov., isolated from the intertidal sediment of Qingdao, PR China.</title>
        <authorList>
            <person name="Li Y."/>
        </authorList>
    </citation>
    <scope>NUCLEOTIDE SEQUENCE [LARGE SCALE GENOMIC DNA]</scope>
    <source>
        <strain evidence="5 6">ASW11-75</strain>
    </source>
</reference>
<dbReference type="GO" id="GO:0016757">
    <property type="term" value="F:glycosyltransferase activity"/>
    <property type="evidence" value="ECO:0007669"/>
    <property type="project" value="UniProtKB-KW"/>
</dbReference>
<dbReference type="EMBL" id="JAYDCJ010000003">
    <property type="protein sequence ID" value="MEA1081417.1"/>
    <property type="molecule type" value="Genomic_DNA"/>
</dbReference>
<dbReference type="PANTHER" id="PTHR12526">
    <property type="entry name" value="GLYCOSYLTRANSFERASE"/>
    <property type="match status" value="1"/>
</dbReference>
<dbReference type="InterPro" id="IPR001296">
    <property type="entry name" value="Glyco_trans_1"/>
</dbReference>
<accession>A0ABU5P0A4</accession>
<evidence type="ECO:0000259" key="4">
    <source>
        <dbReference type="Pfam" id="PF13439"/>
    </source>
</evidence>